<accession>A0AAD8NWA5</accession>
<reference evidence="1" key="1">
    <citation type="journal article" date="2023" name="bioRxiv">
        <title>Improved chromosome-level genome assembly for marigold (Tagetes erecta).</title>
        <authorList>
            <person name="Jiang F."/>
            <person name="Yuan L."/>
            <person name="Wang S."/>
            <person name="Wang H."/>
            <person name="Xu D."/>
            <person name="Wang A."/>
            <person name="Fan W."/>
        </authorList>
    </citation>
    <scope>NUCLEOTIDE SEQUENCE</scope>
    <source>
        <strain evidence="1">WSJ</strain>
        <tissue evidence="1">Leaf</tissue>
    </source>
</reference>
<gene>
    <name evidence="1" type="ORF">QVD17_18385</name>
</gene>
<comment type="caution">
    <text evidence="1">The sequence shown here is derived from an EMBL/GenBank/DDBJ whole genome shotgun (WGS) entry which is preliminary data.</text>
</comment>
<evidence type="ECO:0000313" key="1">
    <source>
        <dbReference type="EMBL" id="KAK1423091.1"/>
    </source>
</evidence>
<keyword evidence="2" id="KW-1185">Reference proteome</keyword>
<protein>
    <submittedName>
        <fullName evidence="1">Uncharacterized protein</fullName>
    </submittedName>
</protein>
<dbReference type="AlphaFoldDB" id="A0AAD8NWA5"/>
<dbReference type="Proteomes" id="UP001229421">
    <property type="component" value="Unassembled WGS sequence"/>
</dbReference>
<sequence length="223" mass="24419">MYCEQSCPGGRFETVPYPFGFNSQCKIQLNCTSQGDVLIGAFTVHQINSDDILVSLPAKCGRPIHTLTQLYAKHYAPLSTNTILLENCTQQMETCKLPSLHTNCNYAKSGNGNMSCYSTDMTRMFLDYEDLKMTGCRFMVSAVAMVMIGDGASVSLDVEVIRLAWWLYGTCDDCSVQADCTTIVSPVDGSNGYQCKCKSGFHGDGYKGRLGCDQEGMSGSPIY</sequence>
<dbReference type="Gene3D" id="2.10.25.10">
    <property type="entry name" value="Laminin"/>
    <property type="match status" value="1"/>
</dbReference>
<name>A0AAD8NWA5_TARER</name>
<evidence type="ECO:0000313" key="2">
    <source>
        <dbReference type="Proteomes" id="UP001229421"/>
    </source>
</evidence>
<proteinExistence type="predicted"/>
<organism evidence="1 2">
    <name type="scientific">Tagetes erecta</name>
    <name type="common">African marigold</name>
    <dbReference type="NCBI Taxonomy" id="13708"/>
    <lineage>
        <taxon>Eukaryota</taxon>
        <taxon>Viridiplantae</taxon>
        <taxon>Streptophyta</taxon>
        <taxon>Embryophyta</taxon>
        <taxon>Tracheophyta</taxon>
        <taxon>Spermatophyta</taxon>
        <taxon>Magnoliopsida</taxon>
        <taxon>eudicotyledons</taxon>
        <taxon>Gunneridae</taxon>
        <taxon>Pentapetalae</taxon>
        <taxon>asterids</taxon>
        <taxon>campanulids</taxon>
        <taxon>Asterales</taxon>
        <taxon>Asteraceae</taxon>
        <taxon>Asteroideae</taxon>
        <taxon>Heliantheae alliance</taxon>
        <taxon>Tageteae</taxon>
        <taxon>Tagetes</taxon>
    </lineage>
</organism>
<dbReference type="EMBL" id="JAUHHV010000005">
    <property type="protein sequence ID" value="KAK1423091.1"/>
    <property type="molecule type" value="Genomic_DNA"/>
</dbReference>